<evidence type="ECO:0000313" key="2">
    <source>
        <dbReference type="EMBL" id="MBB5696257.1"/>
    </source>
</evidence>
<feature type="domain" description="DSBA-like thioredoxin" evidence="1">
    <location>
        <begin position="6"/>
        <end position="87"/>
    </location>
</feature>
<dbReference type="SUPFAM" id="SSF52833">
    <property type="entry name" value="Thioredoxin-like"/>
    <property type="match status" value="1"/>
</dbReference>
<dbReference type="Gene3D" id="3.40.30.10">
    <property type="entry name" value="Glutaredoxin"/>
    <property type="match status" value="1"/>
</dbReference>
<dbReference type="InterPro" id="IPR036249">
    <property type="entry name" value="Thioredoxin-like_sf"/>
</dbReference>
<dbReference type="GO" id="GO:0016491">
    <property type="term" value="F:oxidoreductase activity"/>
    <property type="evidence" value="ECO:0007669"/>
    <property type="project" value="InterPro"/>
</dbReference>
<comment type="caution">
    <text evidence="2">The sequence shown here is derived from an EMBL/GenBank/DDBJ whole genome shotgun (WGS) entry which is preliminary data.</text>
</comment>
<dbReference type="Pfam" id="PF01323">
    <property type="entry name" value="DSBA"/>
    <property type="match status" value="1"/>
</dbReference>
<gene>
    <name evidence="2" type="ORF">FHS87_004327</name>
</gene>
<keyword evidence="3" id="KW-1185">Reference proteome</keyword>
<evidence type="ECO:0000313" key="3">
    <source>
        <dbReference type="Proteomes" id="UP000580654"/>
    </source>
</evidence>
<sequence length="221" mass="23810">MSDLEIDYFFDPLCGWCYASAPALAALAEQHGAQLRMMPVGLFAQPRPVSAIADHAWRNDQRISGLTGQQFSEAYHHNVLQAPEGVFTSGPLTLALVALGETDPALEARFLHAAQVARYVEGRDTSRIEEVVRVAEAVAASNGVPFDPTAFSKRLRSDTALKERAEARMAVARDEIWSLPGSGVPQLRVRQGSQVRTVNGQALYSGGDAVLAAVRQLAPTA</sequence>
<dbReference type="InterPro" id="IPR001853">
    <property type="entry name" value="DSBA-like_thioredoxin_dom"/>
</dbReference>
<reference evidence="2 3" key="1">
    <citation type="submission" date="2020-08" db="EMBL/GenBank/DDBJ databases">
        <title>Genomic Encyclopedia of Type Strains, Phase IV (KMG-IV): sequencing the most valuable type-strain genomes for metagenomic binning, comparative biology and taxonomic classification.</title>
        <authorList>
            <person name="Goeker M."/>
        </authorList>
    </citation>
    <scope>NUCLEOTIDE SEQUENCE [LARGE SCALE GENOMIC DNA]</scope>
    <source>
        <strain evidence="2 3">DSM 25622</strain>
    </source>
</reference>
<proteinExistence type="predicted"/>
<dbReference type="EMBL" id="JACIJD010000034">
    <property type="protein sequence ID" value="MBB5696257.1"/>
    <property type="molecule type" value="Genomic_DNA"/>
</dbReference>
<name>A0A840YIC2_9PROT</name>
<protein>
    <recommendedName>
        <fullName evidence="1">DSBA-like thioredoxin domain-containing protein</fullName>
    </recommendedName>
</protein>
<dbReference type="RefSeq" id="WP_184521400.1">
    <property type="nucleotide sequence ID" value="NZ_JACIJD010000034.1"/>
</dbReference>
<organism evidence="2 3">
    <name type="scientific">Muricoccus pecuniae</name>
    <dbReference type="NCBI Taxonomy" id="693023"/>
    <lineage>
        <taxon>Bacteria</taxon>
        <taxon>Pseudomonadati</taxon>
        <taxon>Pseudomonadota</taxon>
        <taxon>Alphaproteobacteria</taxon>
        <taxon>Acetobacterales</taxon>
        <taxon>Roseomonadaceae</taxon>
        <taxon>Muricoccus</taxon>
    </lineage>
</organism>
<evidence type="ECO:0000259" key="1">
    <source>
        <dbReference type="Pfam" id="PF01323"/>
    </source>
</evidence>
<dbReference type="AlphaFoldDB" id="A0A840YIC2"/>
<dbReference type="Proteomes" id="UP000580654">
    <property type="component" value="Unassembled WGS sequence"/>
</dbReference>
<accession>A0A840YIC2</accession>